<feature type="domain" description="FDX-ACB" evidence="15">
    <location>
        <begin position="569"/>
        <end position="662"/>
    </location>
</feature>
<dbReference type="InterPro" id="IPR005146">
    <property type="entry name" value="B3/B4_tRNA-bd"/>
</dbReference>
<comment type="cofactor">
    <cofactor evidence="1">
        <name>Mg(2+)</name>
        <dbReference type="ChEBI" id="CHEBI:18420"/>
    </cofactor>
</comment>
<dbReference type="InterPro" id="IPR009061">
    <property type="entry name" value="DNA-bd_dom_put_sf"/>
</dbReference>
<dbReference type="SMART" id="SM00874">
    <property type="entry name" value="B5"/>
    <property type="match status" value="1"/>
</dbReference>
<dbReference type="InterPro" id="IPR004532">
    <property type="entry name" value="Phe-tRNA-ligase_IIc_bsu_bact"/>
</dbReference>
<evidence type="ECO:0000256" key="12">
    <source>
        <dbReference type="ARBA" id="ARBA00023146"/>
    </source>
</evidence>
<keyword evidence="7" id="KW-0479">Metal-binding</keyword>
<evidence type="ECO:0000256" key="3">
    <source>
        <dbReference type="ARBA" id="ARBA00011209"/>
    </source>
</evidence>
<dbReference type="CDD" id="cd00769">
    <property type="entry name" value="PheRS_beta_core"/>
    <property type="match status" value="1"/>
</dbReference>
<evidence type="ECO:0000256" key="8">
    <source>
        <dbReference type="ARBA" id="ARBA00022741"/>
    </source>
</evidence>
<dbReference type="Pfam" id="PF03484">
    <property type="entry name" value="B5"/>
    <property type="match status" value="1"/>
</dbReference>
<dbReference type="GO" id="GO:0003723">
    <property type="term" value="F:RNA binding"/>
    <property type="evidence" value="ECO:0007669"/>
    <property type="project" value="InterPro"/>
</dbReference>
<dbReference type="GO" id="GO:0006432">
    <property type="term" value="P:phenylalanyl-tRNA aminoacylation"/>
    <property type="evidence" value="ECO:0007669"/>
    <property type="project" value="InterPro"/>
</dbReference>
<dbReference type="EC" id="6.1.1.20" evidence="4"/>
<accession>A0A381PRT9</accession>
<sequence>MRGFEVASIDRVPTSSDDDELLLDLEITANRPDCLSVVGIAREVATMYQCPLNLPSQKDALSAPEKDEPSISVTVNDPDLCPRYAVRMARIKVQDSPSWLTYRLEASGIRPINNIVDVTNYVLLELGQPMHAFDFDCLQGGALQIRRAQTTEQIMTLDGQQRKLTEQMLVIADDKKPQGIAGIMGGVKSEVGASTQFVALESAYFHPVSVRRTSKKLALDTDASYRFERGADISAPILALERACNLLEQINAGHRIGPLIDHYPNPQNPTQVRLRHKRVEHVLGQSIDKNFIDEALTRLGFTLNSVNSHTWDVTVPQRRVDVTREVDLIEEIARHHGYDQLPSTFPPLTTASLKQEPHIEDDRRVRRLATAAGFSEAVTFAFIKSDIAKHFVEDSLSTAVISNPLSAQFEVLRPSLIPGLIGSLSYNLRRNRQDVRLFEVATCFKPAGERRTIAFAWTGTTHVHWSEPARTTDFFDLKGVVEHLCADLTTAEVAFTTTTAPFLKRGQAACLCIPDGKDSTKAIGVVGQLAPAVVVQFDLSETDVIYVAEINLDALAEIAPDELCVTPLPRHPSIIRDLSIVIPETLPASTVRGTIMESAPDTLVSIREFDRYVGPRMGAGSVSLSLRLSFRAADRTLTDAEVQQSIDRVVTSLIDKHGVQLR</sequence>
<dbReference type="SMART" id="SM00873">
    <property type="entry name" value="B3_4"/>
    <property type="match status" value="1"/>
</dbReference>
<feature type="domain" description="B5" evidence="16">
    <location>
        <begin position="267"/>
        <end position="343"/>
    </location>
</feature>
<dbReference type="InterPro" id="IPR045060">
    <property type="entry name" value="Phe-tRNA-ligase_IIc_bsu"/>
</dbReference>
<evidence type="ECO:0000259" key="15">
    <source>
        <dbReference type="PROSITE" id="PS51447"/>
    </source>
</evidence>
<dbReference type="Gene3D" id="3.50.40.10">
    <property type="entry name" value="Phenylalanyl-trna Synthetase, Chain B, domain 3"/>
    <property type="match status" value="1"/>
</dbReference>
<dbReference type="PANTHER" id="PTHR10947:SF0">
    <property type="entry name" value="PHENYLALANINE--TRNA LIGASE BETA SUBUNIT"/>
    <property type="match status" value="1"/>
</dbReference>
<evidence type="ECO:0000256" key="9">
    <source>
        <dbReference type="ARBA" id="ARBA00022840"/>
    </source>
</evidence>
<comment type="catalytic activity">
    <reaction evidence="14">
        <text>tRNA(Phe) + L-phenylalanine + ATP = L-phenylalanyl-tRNA(Phe) + AMP + diphosphate + H(+)</text>
        <dbReference type="Rhea" id="RHEA:19413"/>
        <dbReference type="Rhea" id="RHEA-COMP:9668"/>
        <dbReference type="Rhea" id="RHEA-COMP:9699"/>
        <dbReference type="ChEBI" id="CHEBI:15378"/>
        <dbReference type="ChEBI" id="CHEBI:30616"/>
        <dbReference type="ChEBI" id="CHEBI:33019"/>
        <dbReference type="ChEBI" id="CHEBI:58095"/>
        <dbReference type="ChEBI" id="CHEBI:78442"/>
        <dbReference type="ChEBI" id="CHEBI:78531"/>
        <dbReference type="ChEBI" id="CHEBI:456215"/>
        <dbReference type="EC" id="6.1.1.20"/>
    </reaction>
</comment>
<reference evidence="17" key="1">
    <citation type="submission" date="2018-05" db="EMBL/GenBank/DDBJ databases">
        <authorList>
            <person name="Lanie J.A."/>
            <person name="Ng W.-L."/>
            <person name="Kazmierczak K.M."/>
            <person name="Andrzejewski T.M."/>
            <person name="Davidsen T.M."/>
            <person name="Wayne K.J."/>
            <person name="Tettelin H."/>
            <person name="Glass J.I."/>
            <person name="Rusch D."/>
            <person name="Podicherti R."/>
            <person name="Tsui H.-C.T."/>
            <person name="Winkler M.E."/>
        </authorList>
    </citation>
    <scope>NUCLEOTIDE SEQUENCE</scope>
</reference>
<dbReference type="GO" id="GO:0004826">
    <property type="term" value="F:phenylalanine-tRNA ligase activity"/>
    <property type="evidence" value="ECO:0007669"/>
    <property type="project" value="UniProtKB-EC"/>
</dbReference>
<organism evidence="17">
    <name type="scientific">marine metagenome</name>
    <dbReference type="NCBI Taxonomy" id="408172"/>
    <lineage>
        <taxon>unclassified sequences</taxon>
        <taxon>metagenomes</taxon>
        <taxon>ecological metagenomes</taxon>
    </lineage>
</organism>
<dbReference type="HAMAP" id="MF_00283">
    <property type="entry name" value="Phe_tRNA_synth_beta1"/>
    <property type="match status" value="1"/>
</dbReference>
<evidence type="ECO:0000259" key="16">
    <source>
        <dbReference type="PROSITE" id="PS51483"/>
    </source>
</evidence>
<dbReference type="SUPFAM" id="SSF56037">
    <property type="entry name" value="PheT/TilS domain"/>
    <property type="match status" value="1"/>
</dbReference>
<dbReference type="SMART" id="SM00896">
    <property type="entry name" value="FDX-ACB"/>
    <property type="match status" value="1"/>
</dbReference>
<dbReference type="Gene3D" id="3.30.56.10">
    <property type="match status" value="2"/>
</dbReference>
<gene>
    <name evidence="17" type="ORF">METZ01_LOCUS22600</name>
</gene>
<proteinExistence type="inferred from homology"/>
<dbReference type="GO" id="GO:0005524">
    <property type="term" value="F:ATP binding"/>
    <property type="evidence" value="ECO:0007669"/>
    <property type="project" value="UniProtKB-KW"/>
</dbReference>
<dbReference type="SUPFAM" id="SSF55681">
    <property type="entry name" value="Class II aaRS and biotin synthetases"/>
    <property type="match status" value="1"/>
</dbReference>
<dbReference type="InterPro" id="IPR045864">
    <property type="entry name" value="aa-tRNA-synth_II/BPL/LPL"/>
</dbReference>
<evidence type="ECO:0000256" key="4">
    <source>
        <dbReference type="ARBA" id="ARBA00012814"/>
    </source>
</evidence>
<dbReference type="GO" id="GO:0009328">
    <property type="term" value="C:phenylalanine-tRNA ligase complex"/>
    <property type="evidence" value="ECO:0007669"/>
    <property type="project" value="TreeGrafter"/>
</dbReference>
<dbReference type="PANTHER" id="PTHR10947">
    <property type="entry name" value="PHENYLALANYL-TRNA SYNTHETASE BETA CHAIN AND LEUCINE-RICH REPEAT-CONTAINING PROTEIN 47"/>
    <property type="match status" value="1"/>
</dbReference>
<comment type="subunit">
    <text evidence="3">Tetramer of two alpha and two beta subunits.</text>
</comment>
<dbReference type="NCBIfam" id="TIGR00472">
    <property type="entry name" value="pheT_bact"/>
    <property type="match status" value="1"/>
</dbReference>
<keyword evidence="10" id="KW-0460">Magnesium</keyword>
<protein>
    <recommendedName>
        <fullName evidence="4">phenylalanine--tRNA ligase</fullName>
        <ecNumber evidence="4">6.1.1.20</ecNumber>
    </recommendedName>
    <alternativeName>
        <fullName evidence="13">Phenylalanyl-tRNA synthetase beta subunit</fullName>
    </alternativeName>
</protein>
<dbReference type="InterPro" id="IPR041616">
    <property type="entry name" value="PheRS_beta_core"/>
</dbReference>
<evidence type="ECO:0000256" key="14">
    <source>
        <dbReference type="ARBA" id="ARBA00049255"/>
    </source>
</evidence>
<keyword evidence="5" id="KW-0963">Cytoplasm</keyword>
<dbReference type="Gene3D" id="3.30.70.380">
    <property type="entry name" value="Ferrodoxin-fold anticodon-binding domain"/>
    <property type="match status" value="1"/>
</dbReference>
<dbReference type="SUPFAM" id="SSF54991">
    <property type="entry name" value="Anticodon-binding domain of PheRS"/>
    <property type="match status" value="1"/>
</dbReference>
<dbReference type="Gene3D" id="3.30.930.10">
    <property type="entry name" value="Bira Bifunctional Protein, Domain 2"/>
    <property type="match status" value="1"/>
</dbReference>
<dbReference type="InterPro" id="IPR005147">
    <property type="entry name" value="tRNA_synthase_B5-dom"/>
</dbReference>
<dbReference type="Pfam" id="PF03147">
    <property type="entry name" value="FDX-ACB"/>
    <property type="match status" value="1"/>
</dbReference>
<dbReference type="GO" id="GO:0000287">
    <property type="term" value="F:magnesium ion binding"/>
    <property type="evidence" value="ECO:0007669"/>
    <property type="project" value="InterPro"/>
</dbReference>
<dbReference type="InterPro" id="IPR036690">
    <property type="entry name" value="Fdx_antiC-bd_sf"/>
</dbReference>
<dbReference type="Pfam" id="PF03483">
    <property type="entry name" value="B3_4"/>
    <property type="match status" value="1"/>
</dbReference>
<dbReference type="AlphaFoldDB" id="A0A381PRT9"/>
<evidence type="ECO:0000256" key="1">
    <source>
        <dbReference type="ARBA" id="ARBA00001946"/>
    </source>
</evidence>
<keyword evidence="6" id="KW-0436">Ligase</keyword>
<keyword evidence="9" id="KW-0067">ATP-binding</keyword>
<evidence type="ECO:0000256" key="2">
    <source>
        <dbReference type="ARBA" id="ARBA00008653"/>
    </source>
</evidence>
<dbReference type="Pfam" id="PF17759">
    <property type="entry name" value="tRNA_synthFbeta"/>
    <property type="match status" value="1"/>
</dbReference>
<evidence type="ECO:0000256" key="6">
    <source>
        <dbReference type="ARBA" id="ARBA00022598"/>
    </source>
</evidence>
<evidence type="ECO:0000256" key="5">
    <source>
        <dbReference type="ARBA" id="ARBA00022490"/>
    </source>
</evidence>
<name>A0A381PRT9_9ZZZZ</name>
<evidence type="ECO:0000313" key="17">
    <source>
        <dbReference type="EMBL" id="SUZ69746.1"/>
    </source>
</evidence>
<evidence type="ECO:0000256" key="7">
    <source>
        <dbReference type="ARBA" id="ARBA00022723"/>
    </source>
</evidence>
<dbReference type="InterPro" id="IPR020825">
    <property type="entry name" value="Phe-tRNA_synthase-like_B3/B4"/>
</dbReference>
<evidence type="ECO:0000256" key="10">
    <source>
        <dbReference type="ARBA" id="ARBA00022842"/>
    </source>
</evidence>
<comment type="similarity">
    <text evidence="2">Belongs to the phenylalanyl-tRNA synthetase beta subunit family. Type 1 subfamily.</text>
</comment>
<evidence type="ECO:0000256" key="13">
    <source>
        <dbReference type="ARBA" id="ARBA00033189"/>
    </source>
</evidence>
<dbReference type="EMBL" id="UINC01001071">
    <property type="protein sequence ID" value="SUZ69746.1"/>
    <property type="molecule type" value="Genomic_DNA"/>
</dbReference>
<keyword evidence="8" id="KW-0547">Nucleotide-binding</keyword>
<keyword evidence="11" id="KW-0648">Protein biosynthesis</keyword>
<evidence type="ECO:0000256" key="11">
    <source>
        <dbReference type="ARBA" id="ARBA00022917"/>
    </source>
</evidence>
<keyword evidence="12" id="KW-0030">Aminoacyl-tRNA synthetase</keyword>
<dbReference type="FunFam" id="3.50.40.10:FF:000001">
    <property type="entry name" value="Phenylalanine--tRNA ligase beta subunit"/>
    <property type="match status" value="1"/>
</dbReference>
<dbReference type="InterPro" id="IPR005121">
    <property type="entry name" value="Fdx_antiC-bd"/>
</dbReference>
<dbReference type="PROSITE" id="PS51483">
    <property type="entry name" value="B5"/>
    <property type="match status" value="1"/>
</dbReference>
<dbReference type="PROSITE" id="PS51447">
    <property type="entry name" value="FDX_ACB"/>
    <property type="match status" value="1"/>
</dbReference>
<dbReference type="SUPFAM" id="SSF46955">
    <property type="entry name" value="Putative DNA-binding domain"/>
    <property type="match status" value="2"/>
</dbReference>